<comment type="caution">
    <text evidence="2">The sequence shown here is derived from an EMBL/GenBank/DDBJ whole genome shotgun (WGS) entry which is preliminary data.</text>
</comment>
<accession>A0A150WGU9</accession>
<gene>
    <name evidence="2" type="ORF">AZI85_07920</name>
</gene>
<evidence type="ECO:0000256" key="1">
    <source>
        <dbReference type="SAM" id="SignalP"/>
    </source>
</evidence>
<feature type="chain" id="PRO_5007572827" description="Porin domain-containing protein" evidence="1">
    <location>
        <begin position="19"/>
        <end position="353"/>
    </location>
</feature>
<dbReference type="RefSeq" id="WP_063244226.1">
    <property type="nucleotide sequence ID" value="NZ_LUKF01000016.1"/>
</dbReference>
<reference evidence="2 3" key="1">
    <citation type="submission" date="2016-03" db="EMBL/GenBank/DDBJ databases">
        <authorList>
            <person name="Ploux O."/>
        </authorList>
    </citation>
    <scope>NUCLEOTIDE SEQUENCE [LARGE SCALE GENOMIC DNA]</scope>
    <source>
        <strain evidence="2 3">BER2</strain>
    </source>
</reference>
<keyword evidence="1" id="KW-0732">Signal</keyword>
<name>A0A150WGU9_BDEBC</name>
<sequence length="353" mass="40092">MRFGLLLILLLNSAVAMADLTVAPRYEYIQGTEEELANRLIVKGKLNSKVGPFGIFVEGFGEFEGNEDQAFVRRSPSHGYLQEAYFEFNLDSFYVRVGRQALRWSESWTVPSLDVWTGRRWNRLFFDPLADQLTHSTGVVFSYARETYSLEFVGVGELAESYYPVPIPQPDVEENTSFGGRVKWNWGNFAFSALSAQVLTTDHYGVTGNYAFENAVPKFELGYVHDRKALENQQDRKFATLGCDIFWGNWILLTQVSRYETLVPNGLAYETSYYLTGQWNPNRHDVQLQAFYNPDAESNFGSFSYGYNITDYFTVSGFVQNYAGVSGLYKIYEEITGGTVVGLRLELSGNLAF</sequence>
<dbReference type="EMBL" id="LUKF01000016">
    <property type="protein sequence ID" value="KYG62115.1"/>
    <property type="molecule type" value="Genomic_DNA"/>
</dbReference>
<evidence type="ECO:0000313" key="2">
    <source>
        <dbReference type="EMBL" id="KYG62115.1"/>
    </source>
</evidence>
<protein>
    <recommendedName>
        <fullName evidence="4">Porin domain-containing protein</fullName>
    </recommendedName>
</protein>
<proteinExistence type="predicted"/>
<dbReference type="AlphaFoldDB" id="A0A150WGU9"/>
<feature type="signal peptide" evidence="1">
    <location>
        <begin position="1"/>
        <end position="18"/>
    </location>
</feature>
<dbReference type="Proteomes" id="UP000075391">
    <property type="component" value="Unassembled WGS sequence"/>
</dbReference>
<dbReference type="SUPFAM" id="SSF56935">
    <property type="entry name" value="Porins"/>
    <property type="match status" value="1"/>
</dbReference>
<organism evidence="2 3">
    <name type="scientific">Bdellovibrio bacteriovorus</name>
    <dbReference type="NCBI Taxonomy" id="959"/>
    <lineage>
        <taxon>Bacteria</taxon>
        <taxon>Pseudomonadati</taxon>
        <taxon>Bdellovibrionota</taxon>
        <taxon>Bdellovibrionia</taxon>
        <taxon>Bdellovibrionales</taxon>
        <taxon>Pseudobdellovibrionaceae</taxon>
        <taxon>Bdellovibrio</taxon>
    </lineage>
</organism>
<dbReference type="OrthoDB" id="5288875at2"/>
<evidence type="ECO:0000313" key="3">
    <source>
        <dbReference type="Proteomes" id="UP000075391"/>
    </source>
</evidence>
<evidence type="ECO:0008006" key="4">
    <source>
        <dbReference type="Google" id="ProtNLM"/>
    </source>
</evidence>